<proteinExistence type="predicted"/>
<protein>
    <submittedName>
        <fullName evidence="1">Uncharacterized protein</fullName>
    </submittedName>
</protein>
<organism evidence="1 2">
    <name type="scientific">Venturia inaequalis</name>
    <name type="common">Apple scab fungus</name>
    <dbReference type="NCBI Taxonomy" id="5025"/>
    <lineage>
        <taxon>Eukaryota</taxon>
        <taxon>Fungi</taxon>
        <taxon>Dikarya</taxon>
        <taxon>Ascomycota</taxon>
        <taxon>Pezizomycotina</taxon>
        <taxon>Dothideomycetes</taxon>
        <taxon>Pleosporomycetidae</taxon>
        <taxon>Venturiales</taxon>
        <taxon>Venturiaceae</taxon>
        <taxon>Venturia</taxon>
    </lineage>
</organism>
<reference evidence="1 2" key="1">
    <citation type="submission" date="2019-07" db="EMBL/GenBank/DDBJ databases">
        <title>Venturia inaequalis Genome Resource.</title>
        <authorList>
            <person name="Lichtner F.J."/>
        </authorList>
    </citation>
    <scope>NUCLEOTIDE SEQUENCE [LARGE SCALE GENOMIC DNA]</scope>
    <source>
        <strain evidence="1 2">DMI_063113</strain>
    </source>
</reference>
<evidence type="ECO:0000313" key="1">
    <source>
        <dbReference type="EMBL" id="KAE9969906.1"/>
    </source>
</evidence>
<dbReference type="EMBL" id="WNWR01000746">
    <property type="protein sequence ID" value="KAE9969906.1"/>
    <property type="molecule type" value="Genomic_DNA"/>
</dbReference>
<keyword evidence="2" id="KW-1185">Reference proteome</keyword>
<sequence length="211" mass="24500">MVTSLRTDRARGQLYNYSLEFDKKALSFQKIVESGSKFKTVAARHMHAKALVAYMEFGNALSGSGFVVHANYSNWFRLHARPPVPSNLLEIYAYRPTNSAGYNGTPMLNPVVLKTLRDRILTEKMQSDWTEDSSILSGDEFSYWGHGYQNFDEAFKDLEPNKFLLDFKSQSNWTIKDMVILESTIYKYYQRRIRDYSNLGWNRTMYHGLGQ</sequence>
<dbReference type="Proteomes" id="UP000490939">
    <property type="component" value="Unassembled WGS sequence"/>
</dbReference>
<gene>
    <name evidence="1" type="ORF">EG327_010436</name>
</gene>
<accession>A0A8H3UIB1</accession>
<comment type="caution">
    <text evidence="1">The sequence shown here is derived from an EMBL/GenBank/DDBJ whole genome shotgun (WGS) entry which is preliminary data.</text>
</comment>
<evidence type="ECO:0000313" key="2">
    <source>
        <dbReference type="Proteomes" id="UP000490939"/>
    </source>
</evidence>
<dbReference type="AlphaFoldDB" id="A0A8H3UIB1"/>
<name>A0A8H3UIB1_VENIN</name>